<sequence>MRRTFTTHENTQFNGYGWGFRHPQPHPSGHRPHQSRSQLPPASDEPPTAATVTELQAHRIRRRPALGGLVNEYLGAA</sequence>
<evidence type="ECO:0000313" key="2">
    <source>
        <dbReference type="EMBL" id="MFB9579562.1"/>
    </source>
</evidence>
<feature type="region of interest" description="Disordered" evidence="1">
    <location>
        <begin position="1"/>
        <end position="59"/>
    </location>
</feature>
<dbReference type="Proteomes" id="UP001589710">
    <property type="component" value="Unassembled WGS sequence"/>
</dbReference>
<name>A0ABV5RQQ3_9ACTN</name>
<evidence type="ECO:0000313" key="3">
    <source>
        <dbReference type="Proteomes" id="UP001589710"/>
    </source>
</evidence>
<protein>
    <submittedName>
        <fullName evidence="2">Uncharacterized protein</fullName>
    </submittedName>
</protein>
<gene>
    <name evidence="2" type="ORF">ACFFTL_46795</name>
</gene>
<dbReference type="RefSeq" id="WP_345509882.1">
    <property type="nucleotide sequence ID" value="NZ_BAAAXD010000005.1"/>
</dbReference>
<evidence type="ECO:0000256" key="1">
    <source>
        <dbReference type="SAM" id="MobiDB-lite"/>
    </source>
</evidence>
<proteinExistence type="predicted"/>
<accession>A0ABV5RQQ3</accession>
<keyword evidence="3" id="KW-1185">Reference proteome</keyword>
<comment type="caution">
    <text evidence="2">The sequence shown here is derived from an EMBL/GenBank/DDBJ whole genome shotgun (WGS) entry which is preliminary data.</text>
</comment>
<organism evidence="2 3">
    <name type="scientific">Streptomyces yanii</name>
    <dbReference type="NCBI Taxonomy" id="78510"/>
    <lineage>
        <taxon>Bacteria</taxon>
        <taxon>Bacillati</taxon>
        <taxon>Actinomycetota</taxon>
        <taxon>Actinomycetes</taxon>
        <taxon>Kitasatosporales</taxon>
        <taxon>Streptomycetaceae</taxon>
        <taxon>Streptomyces</taxon>
    </lineage>
</organism>
<reference evidence="2 3" key="1">
    <citation type="submission" date="2024-09" db="EMBL/GenBank/DDBJ databases">
        <authorList>
            <person name="Sun Q."/>
            <person name="Mori K."/>
        </authorList>
    </citation>
    <scope>NUCLEOTIDE SEQUENCE [LARGE SCALE GENOMIC DNA]</scope>
    <source>
        <strain evidence="2 3">JCM 3331</strain>
    </source>
</reference>
<dbReference type="EMBL" id="JBHMCG010000224">
    <property type="protein sequence ID" value="MFB9579562.1"/>
    <property type="molecule type" value="Genomic_DNA"/>
</dbReference>